<dbReference type="Pfam" id="PF13855">
    <property type="entry name" value="LRR_8"/>
    <property type="match status" value="1"/>
</dbReference>
<evidence type="ECO:0000313" key="4">
    <source>
        <dbReference type="EMBL" id="EDW32111.1"/>
    </source>
</evidence>
<name>B4GB09_DROPE</name>
<dbReference type="Gene3D" id="3.30.1520.10">
    <property type="entry name" value="Phox-like domain"/>
    <property type="match status" value="1"/>
</dbReference>
<dbReference type="FunFam" id="3.80.10.10:FF:000567">
    <property type="entry name" value="nischarin isoform X1"/>
    <property type="match status" value="1"/>
</dbReference>
<organism evidence="5">
    <name type="scientific">Drosophila persimilis</name>
    <name type="common">Fruit fly</name>
    <dbReference type="NCBI Taxonomy" id="7234"/>
    <lineage>
        <taxon>Eukaryota</taxon>
        <taxon>Metazoa</taxon>
        <taxon>Ecdysozoa</taxon>
        <taxon>Arthropoda</taxon>
        <taxon>Hexapoda</taxon>
        <taxon>Insecta</taxon>
        <taxon>Pterygota</taxon>
        <taxon>Neoptera</taxon>
        <taxon>Endopterygota</taxon>
        <taxon>Diptera</taxon>
        <taxon>Brachycera</taxon>
        <taxon>Muscomorpha</taxon>
        <taxon>Ephydroidea</taxon>
        <taxon>Drosophilidae</taxon>
        <taxon>Drosophila</taxon>
        <taxon>Sophophora</taxon>
    </lineage>
</organism>
<dbReference type="EMBL" id="CH479181">
    <property type="protein sequence ID" value="EDW32111.1"/>
    <property type="molecule type" value="Genomic_DNA"/>
</dbReference>
<dbReference type="InterPro" id="IPR001611">
    <property type="entry name" value="Leu-rich_rpt"/>
</dbReference>
<dbReference type="eggNOG" id="KOG1259">
    <property type="taxonomic scope" value="Eukaryota"/>
</dbReference>
<dbReference type="SUPFAM" id="SSF52058">
    <property type="entry name" value="L domain-like"/>
    <property type="match status" value="1"/>
</dbReference>
<dbReference type="PANTHER" id="PTHR15454">
    <property type="entry name" value="NISCHARIN RELATED"/>
    <property type="match status" value="1"/>
</dbReference>
<dbReference type="GO" id="GO:0005737">
    <property type="term" value="C:cytoplasm"/>
    <property type="evidence" value="ECO:0007669"/>
    <property type="project" value="TreeGrafter"/>
</dbReference>
<keyword evidence="5" id="KW-1185">Reference proteome</keyword>
<dbReference type="STRING" id="7234.B4GB09"/>
<dbReference type="CDD" id="cd10454">
    <property type="entry name" value="GIY-YIG_COG3680_Meta"/>
    <property type="match status" value="1"/>
</dbReference>
<dbReference type="InterPro" id="IPR032675">
    <property type="entry name" value="LRR_dom_sf"/>
</dbReference>
<dbReference type="Pfam" id="PF12799">
    <property type="entry name" value="LRR_4"/>
    <property type="match status" value="1"/>
</dbReference>
<dbReference type="InterPro" id="IPR025875">
    <property type="entry name" value="Leu-rich_rpt_4"/>
</dbReference>
<evidence type="ECO:0000256" key="2">
    <source>
        <dbReference type="ARBA" id="ARBA00022737"/>
    </source>
</evidence>
<evidence type="ECO:0000313" key="5">
    <source>
        <dbReference type="Proteomes" id="UP000008744"/>
    </source>
</evidence>
<sequence length="672" mass="76527">MACYYRQNEETTVTIPKYTNETSSGGVTYYDIKVRVAKVEWMVERRYRDFAQLHDKLVEDIAISKKLLPPKKLVGNKQPAFLEQRREQLEAYLQELLIYFRTELPRALAEFLDFNKYDIIYLLQDLAKLFDESGDALLSSKKEYNLSALELQKLGSNFIHFRGAKYSLGTIANRRYTNFSPELEQTLQSENNYQSIKKLSKYAAHHIKWHRGQGNSDLQYFNYLLLDPRVTNKLANRAPGMHCIDVWFTFLSAIFYVGKGKGIRPFVHFLQAEKLLGTPDSIKQAKDPKLALILSIWEQKRGIVLIRGFRGISSADAQTREASMINALGMNHLTNRRVFAISERLSLPCPPNVDRDGKYDFSHVLDFCTQLVALVVTPVKDNASYAQDYNTVDVPIGRSNIIPNRLNFNLNAFRNLKTLKFSALSTENIVDIELLKPTLQTICVHNTTIQNICQVLLCDNLHKYCDVPSLLPEAIRPPSATNGSILISTDAWQELTDLDLTGNLLTQIDGSVRTAPKLRRLVLEQNRIRVVQNLDELPHLQLLSLSGNLIAECVDWHLTMGNLVTLELAQNKLKSLKGLRKLLSLVNLDLSCNQIEDLEEVDYVANLPLLESLRLTGNPLAGSVDYRPRVLARFHERAVEISLDNERGSQQELDTALVLSALLQSKQRQRQK</sequence>
<dbReference type="Gene3D" id="3.80.10.10">
    <property type="entry name" value="Ribonuclease Inhibitor"/>
    <property type="match status" value="2"/>
</dbReference>
<dbReference type="OrthoDB" id="430293at2759"/>
<accession>B4GB09</accession>
<dbReference type="AlphaFoldDB" id="B4GB09"/>
<dbReference type="GO" id="GO:0035091">
    <property type="term" value="F:phosphatidylinositol binding"/>
    <property type="evidence" value="ECO:0007669"/>
    <property type="project" value="InterPro"/>
</dbReference>
<dbReference type="SUPFAM" id="SSF64268">
    <property type="entry name" value="PX domain"/>
    <property type="match status" value="1"/>
</dbReference>
<dbReference type="Pfam" id="PF22945">
    <property type="entry name" value="LEM-3_GIY-YIG"/>
    <property type="match status" value="1"/>
</dbReference>
<dbReference type="FunFam" id="3.80.10.10:FF:000732">
    <property type="entry name" value="GD11101"/>
    <property type="match status" value="1"/>
</dbReference>
<dbReference type="HOGENOM" id="CLU_029070_0_0_1"/>
<dbReference type="PANTHER" id="PTHR15454:SF35">
    <property type="entry name" value="NISCHARIN"/>
    <property type="match status" value="1"/>
</dbReference>
<dbReference type="PhylomeDB" id="B4GB09"/>
<dbReference type="FunFam" id="3.30.1520.10:FF:000020">
    <property type="entry name" value="nischarin isoform X1"/>
    <property type="match status" value="1"/>
</dbReference>
<dbReference type="InterPro" id="IPR036871">
    <property type="entry name" value="PX_dom_sf"/>
</dbReference>
<dbReference type="SMART" id="SM00312">
    <property type="entry name" value="PX"/>
    <property type="match status" value="1"/>
</dbReference>
<dbReference type="PROSITE" id="PS50195">
    <property type="entry name" value="PX"/>
    <property type="match status" value="1"/>
</dbReference>
<dbReference type="Proteomes" id="UP000008744">
    <property type="component" value="Unassembled WGS sequence"/>
</dbReference>
<evidence type="ECO:0000259" key="3">
    <source>
        <dbReference type="PROSITE" id="PS50195"/>
    </source>
</evidence>
<evidence type="ECO:0000256" key="1">
    <source>
        <dbReference type="ARBA" id="ARBA00022614"/>
    </source>
</evidence>
<feature type="domain" description="PX" evidence="3">
    <location>
        <begin position="8"/>
        <end position="118"/>
    </location>
</feature>
<keyword evidence="2" id="KW-0677">Repeat</keyword>
<dbReference type="InterPro" id="IPR001683">
    <property type="entry name" value="PX_dom"/>
</dbReference>
<keyword evidence="1" id="KW-0433">Leucine-rich repeat</keyword>
<dbReference type="PROSITE" id="PS51450">
    <property type="entry name" value="LRR"/>
    <property type="match status" value="3"/>
</dbReference>
<gene>
    <name evidence="4" type="primary">Dper\GL10613</name>
    <name evidence="4" type="ORF">Dper_GL10613</name>
</gene>
<reference evidence="4 5" key="1">
    <citation type="journal article" date="2007" name="Nature">
        <title>Evolution of genes and genomes on the Drosophila phylogeny.</title>
        <authorList>
            <consortium name="Drosophila 12 Genomes Consortium"/>
            <person name="Clark A.G."/>
            <person name="Eisen M.B."/>
            <person name="Smith D.R."/>
            <person name="Bergman C.M."/>
            <person name="Oliver B."/>
            <person name="Markow T.A."/>
            <person name="Kaufman T.C."/>
            <person name="Kellis M."/>
            <person name="Gelbart W."/>
            <person name="Iyer V.N."/>
            <person name="Pollard D.A."/>
            <person name="Sackton T.B."/>
            <person name="Larracuente A.M."/>
            <person name="Singh N.D."/>
            <person name="Abad J.P."/>
            <person name="Abt D.N."/>
            <person name="Adryan B."/>
            <person name="Aguade M."/>
            <person name="Akashi H."/>
            <person name="Anderson W.W."/>
            <person name="Aquadro C.F."/>
            <person name="Ardell D.H."/>
            <person name="Arguello R."/>
            <person name="Artieri C.G."/>
            <person name="Barbash D.A."/>
            <person name="Barker D."/>
            <person name="Barsanti P."/>
            <person name="Batterham P."/>
            <person name="Batzoglou S."/>
            <person name="Begun D."/>
            <person name="Bhutkar A."/>
            <person name="Blanco E."/>
            <person name="Bosak S.A."/>
            <person name="Bradley R.K."/>
            <person name="Brand A.D."/>
            <person name="Brent M.R."/>
            <person name="Brooks A.N."/>
            <person name="Brown R.H."/>
            <person name="Butlin R.K."/>
            <person name="Caggese C."/>
            <person name="Calvi B.R."/>
            <person name="Bernardo de Carvalho A."/>
            <person name="Caspi A."/>
            <person name="Castrezana S."/>
            <person name="Celniker S.E."/>
            <person name="Chang J.L."/>
            <person name="Chapple C."/>
            <person name="Chatterji S."/>
            <person name="Chinwalla A."/>
            <person name="Civetta A."/>
            <person name="Clifton S.W."/>
            <person name="Comeron J.M."/>
            <person name="Costello J.C."/>
            <person name="Coyne J.A."/>
            <person name="Daub J."/>
            <person name="David R.G."/>
            <person name="Delcher A.L."/>
            <person name="Delehaunty K."/>
            <person name="Do C.B."/>
            <person name="Ebling H."/>
            <person name="Edwards K."/>
            <person name="Eickbush T."/>
            <person name="Evans J.D."/>
            <person name="Filipski A."/>
            <person name="Findeiss S."/>
            <person name="Freyhult E."/>
            <person name="Fulton L."/>
            <person name="Fulton R."/>
            <person name="Garcia A.C."/>
            <person name="Gardiner A."/>
            <person name="Garfield D.A."/>
            <person name="Garvin B.E."/>
            <person name="Gibson G."/>
            <person name="Gilbert D."/>
            <person name="Gnerre S."/>
            <person name="Godfrey J."/>
            <person name="Good R."/>
            <person name="Gotea V."/>
            <person name="Gravely B."/>
            <person name="Greenberg A.J."/>
            <person name="Griffiths-Jones S."/>
            <person name="Gross S."/>
            <person name="Guigo R."/>
            <person name="Gustafson E.A."/>
            <person name="Haerty W."/>
            <person name="Hahn M.W."/>
            <person name="Halligan D.L."/>
            <person name="Halpern A.L."/>
            <person name="Halter G.M."/>
            <person name="Han M.V."/>
            <person name="Heger A."/>
            <person name="Hillier L."/>
            <person name="Hinrichs A.S."/>
            <person name="Holmes I."/>
            <person name="Hoskins R.A."/>
            <person name="Hubisz M.J."/>
            <person name="Hultmark D."/>
            <person name="Huntley M.A."/>
            <person name="Jaffe D.B."/>
            <person name="Jagadeeshan S."/>
            <person name="Jeck W.R."/>
            <person name="Johnson J."/>
            <person name="Jones C.D."/>
            <person name="Jordan W.C."/>
            <person name="Karpen G.H."/>
            <person name="Kataoka E."/>
            <person name="Keightley P.D."/>
            <person name="Kheradpour P."/>
            <person name="Kirkness E.F."/>
            <person name="Koerich L.B."/>
            <person name="Kristiansen K."/>
            <person name="Kudrna D."/>
            <person name="Kulathinal R.J."/>
            <person name="Kumar S."/>
            <person name="Kwok R."/>
            <person name="Lander E."/>
            <person name="Langley C.H."/>
            <person name="Lapoint R."/>
            <person name="Lazzaro B.P."/>
            <person name="Lee S.J."/>
            <person name="Levesque L."/>
            <person name="Li R."/>
            <person name="Lin C.F."/>
            <person name="Lin M.F."/>
            <person name="Lindblad-Toh K."/>
            <person name="Llopart A."/>
            <person name="Long M."/>
            <person name="Low L."/>
            <person name="Lozovsky E."/>
            <person name="Lu J."/>
            <person name="Luo M."/>
            <person name="Machado C.A."/>
            <person name="Makalowski W."/>
            <person name="Marzo M."/>
            <person name="Matsuda M."/>
            <person name="Matzkin L."/>
            <person name="McAllister B."/>
            <person name="McBride C.S."/>
            <person name="McKernan B."/>
            <person name="McKernan K."/>
            <person name="Mendez-Lago M."/>
            <person name="Minx P."/>
            <person name="Mollenhauer M.U."/>
            <person name="Montooth K."/>
            <person name="Mount S.M."/>
            <person name="Mu X."/>
            <person name="Myers E."/>
            <person name="Negre B."/>
            <person name="Newfeld S."/>
            <person name="Nielsen R."/>
            <person name="Noor M.A."/>
            <person name="O'Grady P."/>
            <person name="Pachter L."/>
            <person name="Papaceit M."/>
            <person name="Parisi M.J."/>
            <person name="Parisi M."/>
            <person name="Parts L."/>
            <person name="Pedersen J.S."/>
            <person name="Pesole G."/>
            <person name="Phillippy A.M."/>
            <person name="Ponting C.P."/>
            <person name="Pop M."/>
            <person name="Porcelli D."/>
            <person name="Powell J.R."/>
            <person name="Prohaska S."/>
            <person name="Pruitt K."/>
            <person name="Puig M."/>
            <person name="Quesneville H."/>
            <person name="Ram K.R."/>
            <person name="Rand D."/>
            <person name="Rasmussen M.D."/>
            <person name="Reed L.K."/>
            <person name="Reenan R."/>
            <person name="Reily A."/>
            <person name="Remington K.A."/>
            <person name="Rieger T.T."/>
            <person name="Ritchie M.G."/>
            <person name="Robin C."/>
            <person name="Rogers Y.H."/>
            <person name="Rohde C."/>
            <person name="Rozas J."/>
            <person name="Rubenfield M.J."/>
            <person name="Ruiz A."/>
            <person name="Russo S."/>
            <person name="Salzberg S.L."/>
            <person name="Sanchez-Gracia A."/>
            <person name="Saranga D.J."/>
            <person name="Sato H."/>
            <person name="Schaeffer S.W."/>
            <person name="Schatz M.C."/>
            <person name="Schlenke T."/>
            <person name="Schwartz R."/>
            <person name="Segarra C."/>
            <person name="Singh R.S."/>
            <person name="Sirot L."/>
            <person name="Sirota M."/>
            <person name="Sisneros N.B."/>
            <person name="Smith C.D."/>
            <person name="Smith T.F."/>
            <person name="Spieth J."/>
            <person name="Stage D.E."/>
            <person name="Stark A."/>
            <person name="Stephan W."/>
            <person name="Strausberg R.L."/>
            <person name="Strempel S."/>
            <person name="Sturgill D."/>
            <person name="Sutton G."/>
            <person name="Sutton G.G."/>
            <person name="Tao W."/>
            <person name="Teichmann S."/>
            <person name="Tobari Y.N."/>
            <person name="Tomimura Y."/>
            <person name="Tsolas J.M."/>
            <person name="Valente V.L."/>
            <person name="Venter E."/>
            <person name="Venter J.C."/>
            <person name="Vicario S."/>
            <person name="Vieira F.G."/>
            <person name="Vilella A.J."/>
            <person name="Villasante A."/>
            <person name="Walenz B."/>
            <person name="Wang J."/>
            <person name="Wasserman M."/>
            <person name="Watts T."/>
            <person name="Wilson D."/>
            <person name="Wilson R.K."/>
            <person name="Wing R.A."/>
            <person name="Wolfner M.F."/>
            <person name="Wong A."/>
            <person name="Wong G.K."/>
            <person name="Wu C.I."/>
            <person name="Wu G."/>
            <person name="Yamamoto D."/>
            <person name="Yang H.P."/>
            <person name="Yang S.P."/>
            <person name="Yorke J.A."/>
            <person name="Yoshida K."/>
            <person name="Zdobnov E."/>
            <person name="Zhang P."/>
            <person name="Zhang Y."/>
            <person name="Zimin A.V."/>
            <person name="Baldwin J."/>
            <person name="Abdouelleil A."/>
            <person name="Abdulkadir J."/>
            <person name="Abebe A."/>
            <person name="Abera B."/>
            <person name="Abreu J."/>
            <person name="Acer S.C."/>
            <person name="Aftuck L."/>
            <person name="Alexander A."/>
            <person name="An P."/>
            <person name="Anderson E."/>
            <person name="Anderson S."/>
            <person name="Arachi H."/>
            <person name="Azer M."/>
            <person name="Bachantsang P."/>
            <person name="Barry A."/>
            <person name="Bayul T."/>
            <person name="Berlin A."/>
            <person name="Bessette D."/>
            <person name="Bloom T."/>
            <person name="Blye J."/>
            <person name="Boguslavskiy L."/>
            <person name="Bonnet C."/>
            <person name="Boukhgalter B."/>
            <person name="Bourzgui I."/>
            <person name="Brown A."/>
            <person name="Cahill P."/>
            <person name="Channer S."/>
            <person name="Cheshatsang Y."/>
            <person name="Chuda L."/>
            <person name="Citroen M."/>
            <person name="Collymore A."/>
            <person name="Cooke P."/>
            <person name="Costello M."/>
            <person name="D'Aco K."/>
            <person name="Daza R."/>
            <person name="De Haan G."/>
            <person name="DeGray S."/>
            <person name="DeMaso C."/>
            <person name="Dhargay N."/>
            <person name="Dooley K."/>
            <person name="Dooley E."/>
            <person name="Doricent M."/>
            <person name="Dorje P."/>
            <person name="Dorjee K."/>
            <person name="Dupes A."/>
            <person name="Elong R."/>
            <person name="Falk J."/>
            <person name="Farina A."/>
            <person name="Faro S."/>
            <person name="Ferguson D."/>
            <person name="Fisher S."/>
            <person name="Foley C.D."/>
            <person name="Franke A."/>
            <person name="Friedrich D."/>
            <person name="Gadbois L."/>
            <person name="Gearin G."/>
            <person name="Gearin C.R."/>
            <person name="Giannoukos G."/>
            <person name="Goode T."/>
            <person name="Graham J."/>
            <person name="Grandbois E."/>
            <person name="Grewal S."/>
            <person name="Gyaltsen K."/>
            <person name="Hafez N."/>
            <person name="Hagos B."/>
            <person name="Hall J."/>
            <person name="Henson C."/>
            <person name="Hollinger A."/>
            <person name="Honan T."/>
            <person name="Huard M.D."/>
            <person name="Hughes L."/>
            <person name="Hurhula B."/>
            <person name="Husby M.E."/>
            <person name="Kamat A."/>
            <person name="Kanga B."/>
            <person name="Kashin S."/>
            <person name="Khazanovich D."/>
            <person name="Kisner P."/>
            <person name="Lance K."/>
            <person name="Lara M."/>
            <person name="Lee W."/>
            <person name="Lennon N."/>
            <person name="Letendre F."/>
            <person name="LeVine R."/>
            <person name="Lipovsky A."/>
            <person name="Liu X."/>
            <person name="Liu J."/>
            <person name="Liu S."/>
            <person name="Lokyitsang T."/>
            <person name="Lokyitsang Y."/>
            <person name="Lubonja R."/>
            <person name="Lui A."/>
            <person name="MacDonald P."/>
            <person name="Magnisalis V."/>
            <person name="Maru K."/>
            <person name="Matthews C."/>
            <person name="McCusker W."/>
            <person name="McDonough S."/>
            <person name="Mehta T."/>
            <person name="Meldrim J."/>
            <person name="Meneus L."/>
            <person name="Mihai O."/>
            <person name="Mihalev A."/>
            <person name="Mihova T."/>
            <person name="Mittelman R."/>
            <person name="Mlenga V."/>
            <person name="Montmayeur A."/>
            <person name="Mulrain L."/>
            <person name="Navidi A."/>
            <person name="Naylor J."/>
            <person name="Negash T."/>
            <person name="Nguyen T."/>
            <person name="Nguyen N."/>
            <person name="Nicol R."/>
            <person name="Norbu C."/>
            <person name="Norbu N."/>
            <person name="Novod N."/>
            <person name="O'Neill B."/>
            <person name="Osman S."/>
            <person name="Markiewicz E."/>
            <person name="Oyono O.L."/>
            <person name="Patti C."/>
            <person name="Phunkhang P."/>
            <person name="Pierre F."/>
            <person name="Priest M."/>
            <person name="Raghuraman S."/>
            <person name="Rege F."/>
            <person name="Reyes R."/>
            <person name="Rise C."/>
            <person name="Rogov P."/>
            <person name="Ross K."/>
            <person name="Ryan E."/>
            <person name="Settipalli S."/>
            <person name="Shea T."/>
            <person name="Sherpa N."/>
            <person name="Shi L."/>
            <person name="Shih D."/>
            <person name="Sparrow T."/>
            <person name="Spaulding J."/>
            <person name="Stalker J."/>
            <person name="Stange-Thomann N."/>
            <person name="Stavropoulos S."/>
            <person name="Stone C."/>
            <person name="Strader C."/>
            <person name="Tesfaye S."/>
            <person name="Thomson T."/>
            <person name="Thoulutsang Y."/>
            <person name="Thoulutsang D."/>
            <person name="Topham K."/>
            <person name="Topping I."/>
            <person name="Tsamla T."/>
            <person name="Vassiliev H."/>
            <person name="Vo A."/>
            <person name="Wangchuk T."/>
            <person name="Wangdi T."/>
            <person name="Weiand M."/>
            <person name="Wilkinson J."/>
            <person name="Wilson A."/>
            <person name="Yadav S."/>
            <person name="Young G."/>
            <person name="Yu Q."/>
            <person name="Zembek L."/>
            <person name="Zhong D."/>
            <person name="Zimmer A."/>
            <person name="Zwirko Z."/>
            <person name="Jaffe D.B."/>
            <person name="Alvarez P."/>
            <person name="Brockman W."/>
            <person name="Butler J."/>
            <person name="Chin C."/>
            <person name="Gnerre S."/>
            <person name="Grabherr M."/>
            <person name="Kleber M."/>
            <person name="Mauceli E."/>
            <person name="MacCallum I."/>
        </authorList>
    </citation>
    <scope>NUCLEOTIDE SEQUENCE [LARGE SCALE GENOMIC DNA]</scope>
    <source>
        <strain evidence="5">MSH-3 / Tucson 14011-0111.49</strain>
    </source>
</reference>
<dbReference type="SMART" id="SM00365">
    <property type="entry name" value="LRR_SD22"/>
    <property type="match status" value="4"/>
</dbReference>
<dbReference type="OMA" id="IASIKWT"/>
<proteinExistence type="predicted"/>
<dbReference type="Pfam" id="PF00787">
    <property type="entry name" value="PX"/>
    <property type="match status" value="1"/>
</dbReference>
<protein>
    <submittedName>
        <fullName evidence="4">GL10613</fullName>
    </submittedName>
</protein>